<dbReference type="PANTHER" id="PTHR38148:SF3">
    <property type="entry name" value="BAR DOMAIN-CONTAINING PROTEIN"/>
    <property type="match status" value="1"/>
</dbReference>
<dbReference type="VEuPathDB" id="TriTrypDB:BSAL_81065"/>
<gene>
    <name evidence="2" type="ORF">BSAL_81065</name>
</gene>
<proteinExistence type="predicted"/>
<keyword evidence="3" id="KW-1185">Reference proteome</keyword>
<dbReference type="Proteomes" id="UP000051952">
    <property type="component" value="Unassembled WGS sequence"/>
</dbReference>
<name>A0A0S4J5D9_BODSA</name>
<evidence type="ECO:0000313" key="2">
    <source>
        <dbReference type="EMBL" id="CUG55050.1"/>
    </source>
</evidence>
<evidence type="ECO:0000256" key="1">
    <source>
        <dbReference type="SAM" id="MobiDB-lite"/>
    </source>
</evidence>
<feature type="compositionally biased region" description="Low complexity" evidence="1">
    <location>
        <begin position="317"/>
        <end position="332"/>
    </location>
</feature>
<feature type="region of interest" description="Disordered" evidence="1">
    <location>
        <begin position="317"/>
        <end position="370"/>
    </location>
</feature>
<dbReference type="AlphaFoldDB" id="A0A0S4J5D9"/>
<reference evidence="3" key="1">
    <citation type="submission" date="2015-09" db="EMBL/GenBank/DDBJ databases">
        <authorList>
            <consortium name="Pathogen Informatics"/>
        </authorList>
    </citation>
    <scope>NUCLEOTIDE SEQUENCE [LARGE SCALE GENOMIC DNA]</scope>
    <source>
        <strain evidence="3">Lake Konstanz</strain>
    </source>
</reference>
<protein>
    <submittedName>
        <fullName evidence="2">Uncharacterized protein</fullName>
    </submittedName>
</protein>
<organism evidence="2 3">
    <name type="scientific">Bodo saltans</name>
    <name type="common">Flagellated protozoan</name>
    <dbReference type="NCBI Taxonomy" id="75058"/>
    <lineage>
        <taxon>Eukaryota</taxon>
        <taxon>Discoba</taxon>
        <taxon>Euglenozoa</taxon>
        <taxon>Kinetoplastea</taxon>
        <taxon>Metakinetoplastina</taxon>
        <taxon>Eubodonida</taxon>
        <taxon>Bodonidae</taxon>
        <taxon>Bodo</taxon>
    </lineage>
</organism>
<sequence length="370" mass="40009">MTMEAVQNKIILMYRGKHSSASAEYNQRRAKLKNIQCAMASFELSSKAWNHATLEMGRNFDLLCDAIRALHSTNDLSSSQQLTSGDTAESYAIPAARSPTEYDDTHGAELCELVADLKRDAAIAFNTYTTSMQQGVTSPLFQLIHDFKQVEALRHHRDTAQEQFDVDDSSIERKEEDYKKRGKPLTDSKKYADMVLHKNVSQDALGRADAEFGAAYLQLVDKTFHETRFGVTKAAAECGVALYGVLRDRLAEIAAAAAKAQGNPIINAATAAMAKGFEKGREVLESAKATGQRVQEEASVRASAAAAHVAAATASIRSGGYGSPSSSNEGSSPTAPVQDDDSTPPPLPSNATKENPYKYEDNPFMEGSSA</sequence>
<accession>A0A0S4J5D9</accession>
<dbReference type="PANTHER" id="PTHR38148">
    <property type="entry name" value="BAR DOMAIN-CONTAINING PROTEIN"/>
    <property type="match status" value="1"/>
</dbReference>
<evidence type="ECO:0000313" key="3">
    <source>
        <dbReference type="Proteomes" id="UP000051952"/>
    </source>
</evidence>
<dbReference type="EMBL" id="CYKH01000868">
    <property type="protein sequence ID" value="CUG55050.1"/>
    <property type="molecule type" value="Genomic_DNA"/>
</dbReference>